<dbReference type="Pfam" id="PF00535">
    <property type="entry name" value="Glycos_transf_2"/>
    <property type="match status" value="1"/>
</dbReference>
<keyword evidence="3 5" id="KW-1133">Transmembrane helix</keyword>
<keyword evidence="4 5" id="KW-0472">Membrane</keyword>
<gene>
    <name evidence="8" type="ORF">WMO14_07725</name>
</gene>
<evidence type="ECO:0000256" key="2">
    <source>
        <dbReference type="ARBA" id="ARBA00022692"/>
    </source>
</evidence>
<evidence type="ECO:0000256" key="1">
    <source>
        <dbReference type="ARBA" id="ARBA00004141"/>
    </source>
</evidence>
<evidence type="ECO:0000313" key="9">
    <source>
        <dbReference type="Proteomes" id="UP001442364"/>
    </source>
</evidence>
<dbReference type="EMBL" id="JBBMER010000004">
    <property type="protein sequence ID" value="MEQ2379767.1"/>
    <property type="molecule type" value="Genomic_DNA"/>
</dbReference>
<evidence type="ECO:0000256" key="4">
    <source>
        <dbReference type="ARBA" id="ARBA00023136"/>
    </source>
</evidence>
<dbReference type="InterPro" id="IPR029044">
    <property type="entry name" value="Nucleotide-diphossugar_trans"/>
</dbReference>
<dbReference type="InterPro" id="IPR007267">
    <property type="entry name" value="GtrA_DPMS_TM"/>
</dbReference>
<name>A0ABV1BVJ6_9FIRM</name>
<evidence type="ECO:0000259" key="7">
    <source>
        <dbReference type="Pfam" id="PF04138"/>
    </source>
</evidence>
<dbReference type="SUPFAM" id="SSF53448">
    <property type="entry name" value="Nucleotide-diphospho-sugar transferases"/>
    <property type="match status" value="1"/>
</dbReference>
<dbReference type="Proteomes" id="UP001442364">
    <property type="component" value="Unassembled WGS sequence"/>
</dbReference>
<feature type="transmembrane region" description="Helical" evidence="5">
    <location>
        <begin position="303"/>
        <end position="321"/>
    </location>
</feature>
<sequence length="357" mass="40986">MKISVIIPSLNPDDKLVSVVDSLVKKGFEDIIIVNDGSDSAHLWPFEKVGSYSQCTILTHEVNKGKGRGLKTAFEYCLKNRQGYDGVVTVDGDNQHRADDIYNCCEAMVKNDKVVLGVRRFDGEDVPFKSRFGNNMTSMVFKVMCGLNISDTQTGLRAIPYRYLDTFCNIEGERFEYETTMLLEFKKSDIQFMEVPIETVYIEDNASTHFNPVKDSIKIYKVIFKYSFSPTVVKYILSSLASWVIDNLIFNLLEFFLFAFTISIRLLFSTVAARIISSIFNFTMNRRLVFKSDKDVKSSMVRYYILWACQLMASYLLVYIFTRLLVLGSVAVAFTKIIVDLCLFVISYNIQKKWVFK</sequence>
<evidence type="ECO:0000256" key="5">
    <source>
        <dbReference type="SAM" id="Phobius"/>
    </source>
</evidence>
<evidence type="ECO:0000259" key="6">
    <source>
        <dbReference type="Pfam" id="PF00535"/>
    </source>
</evidence>
<feature type="domain" description="Glycosyltransferase 2-like" evidence="6">
    <location>
        <begin position="4"/>
        <end position="132"/>
    </location>
</feature>
<organism evidence="8 9">
    <name type="scientific">[Lactobacillus] rogosae</name>
    <dbReference type="NCBI Taxonomy" id="706562"/>
    <lineage>
        <taxon>Bacteria</taxon>
        <taxon>Bacillati</taxon>
        <taxon>Bacillota</taxon>
        <taxon>Clostridia</taxon>
        <taxon>Lachnospirales</taxon>
        <taxon>Lachnospiraceae</taxon>
        <taxon>Lachnospira</taxon>
    </lineage>
</organism>
<feature type="transmembrane region" description="Helical" evidence="5">
    <location>
        <begin position="327"/>
        <end position="350"/>
    </location>
</feature>
<evidence type="ECO:0000256" key="3">
    <source>
        <dbReference type="ARBA" id="ARBA00022989"/>
    </source>
</evidence>
<feature type="domain" description="GtrA/DPMS transmembrane" evidence="7">
    <location>
        <begin position="238"/>
        <end position="356"/>
    </location>
</feature>
<dbReference type="RefSeq" id="WP_022503099.1">
    <property type="nucleotide sequence ID" value="NZ_DAWDAH010000017.1"/>
</dbReference>
<dbReference type="CDD" id="cd04179">
    <property type="entry name" value="DPM_DPG-synthase_like"/>
    <property type="match status" value="1"/>
</dbReference>
<dbReference type="PANTHER" id="PTHR10859:SF114">
    <property type="entry name" value="DOLICHOL-PHOSPHATE MANNOSYLTRANSFERASE"/>
    <property type="match status" value="1"/>
</dbReference>
<dbReference type="Pfam" id="PF04138">
    <property type="entry name" value="GtrA_DPMS_TM"/>
    <property type="match status" value="1"/>
</dbReference>
<accession>A0ABV1BVJ6</accession>
<keyword evidence="9" id="KW-1185">Reference proteome</keyword>
<protein>
    <submittedName>
        <fullName evidence="8">Bifunctional glycosyltransferase family 2/GtrA family protein</fullName>
    </submittedName>
</protein>
<comment type="caution">
    <text evidence="8">The sequence shown here is derived from an EMBL/GenBank/DDBJ whole genome shotgun (WGS) entry which is preliminary data.</text>
</comment>
<dbReference type="Gene3D" id="3.90.550.10">
    <property type="entry name" value="Spore Coat Polysaccharide Biosynthesis Protein SpsA, Chain A"/>
    <property type="match status" value="1"/>
</dbReference>
<proteinExistence type="predicted"/>
<dbReference type="InterPro" id="IPR001173">
    <property type="entry name" value="Glyco_trans_2-like"/>
</dbReference>
<comment type="subcellular location">
    <subcellularLocation>
        <location evidence="1">Membrane</location>
        <topology evidence="1">Multi-pass membrane protein</topology>
    </subcellularLocation>
</comment>
<reference evidence="8 9" key="1">
    <citation type="submission" date="2024-03" db="EMBL/GenBank/DDBJ databases">
        <title>Human intestinal bacterial collection.</title>
        <authorList>
            <person name="Pauvert C."/>
            <person name="Hitch T.C.A."/>
            <person name="Clavel T."/>
        </authorList>
    </citation>
    <scope>NUCLEOTIDE SEQUENCE [LARGE SCALE GENOMIC DNA]</scope>
    <source>
        <strain evidence="8 9">CLA-AA-H255</strain>
    </source>
</reference>
<evidence type="ECO:0000313" key="8">
    <source>
        <dbReference type="EMBL" id="MEQ2379767.1"/>
    </source>
</evidence>
<keyword evidence="2 5" id="KW-0812">Transmembrane</keyword>
<dbReference type="PANTHER" id="PTHR10859">
    <property type="entry name" value="GLYCOSYL TRANSFERASE"/>
    <property type="match status" value="1"/>
</dbReference>
<feature type="transmembrane region" description="Helical" evidence="5">
    <location>
        <begin position="257"/>
        <end position="282"/>
    </location>
</feature>